<feature type="compositionally biased region" description="Acidic residues" evidence="1">
    <location>
        <begin position="248"/>
        <end position="257"/>
    </location>
</feature>
<reference evidence="4" key="1">
    <citation type="submission" date="2022-06" db="EMBL/GenBank/DDBJ databases">
        <title>Aquibacillus sp. a new bacterium isolated from soil saline samples.</title>
        <authorList>
            <person name="Galisteo C."/>
            <person name="De La Haba R."/>
            <person name="Sanchez-Porro C."/>
            <person name="Ventosa A."/>
        </authorList>
    </citation>
    <scope>NUCLEOTIDE SEQUENCE</scope>
    <source>
        <strain evidence="4">3ASR75-11</strain>
    </source>
</reference>
<evidence type="ECO:0000256" key="2">
    <source>
        <dbReference type="SAM" id="Phobius"/>
    </source>
</evidence>
<dbReference type="PANTHER" id="PTHR21666">
    <property type="entry name" value="PEPTIDASE-RELATED"/>
    <property type="match status" value="1"/>
</dbReference>
<dbReference type="PANTHER" id="PTHR21666:SF291">
    <property type="entry name" value="STAGE II SPORULATION PROTEIN Q"/>
    <property type="match status" value="1"/>
</dbReference>
<dbReference type="Pfam" id="PF01551">
    <property type="entry name" value="Peptidase_M23"/>
    <property type="match status" value="1"/>
</dbReference>
<evidence type="ECO:0000259" key="3">
    <source>
        <dbReference type="Pfam" id="PF01551"/>
    </source>
</evidence>
<dbReference type="Gene3D" id="2.70.70.10">
    <property type="entry name" value="Glucose Permease (Domain IIA)"/>
    <property type="match status" value="1"/>
</dbReference>
<evidence type="ECO:0000256" key="1">
    <source>
        <dbReference type="SAM" id="MobiDB-lite"/>
    </source>
</evidence>
<keyword evidence="5" id="KW-1185">Reference proteome</keyword>
<evidence type="ECO:0000313" key="5">
    <source>
        <dbReference type="Proteomes" id="UP001145050"/>
    </source>
</evidence>
<proteinExistence type="predicted"/>
<dbReference type="InterPro" id="IPR016047">
    <property type="entry name" value="M23ase_b-sheet_dom"/>
</dbReference>
<organism evidence="4 5">
    <name type="scientific">Terrihalobacillus insolitus</name>
    <dbReference type="NCBI Taxonomy" id="2950438"/>
    <lineage>
        <taxon>Bacteria</taxon>
        <taxon>Bacillati</taxon>
        <taxon>Bacillota</taxon>
        <taxon>Bacilli</taxon>
        <taxon>Bacillales</taxon>
        <taxon>Bacillaceae</taxon>
        <taxon>Terrihalobacillus</taxon>
    </lineage>
</organism>
<feature type="compositionally biased region" description="Acidic residues" evidence="1">
    <location>
        <begin position="271"/>
        <end position="281"/>
    </location>
</feature>
<dbReference type="InterPro" id="IPR050570">
    <property type="entry name" value="Cell_wall_metabolism_enzyme"/>
</dbReference>
<keyword evidence="2" id="KW-1133">Transmembrane helix</keyword>
<feature type="compositionally biased region" description="Polar residues" evidence="1">
    <location>
        <begin position="57"/>
        <end position="66"/>
    </location>
</feature>
<sequence length="306" mass="32845">MREENKNVSKNGWKRIFGKKWFFPAVYLTLAALLLTGVLWYQNLGNQVPEASEDSQTELGSDSITRSPIEGKESKPVLEQQEVVKMPVAADAQTKIVTKFYDRGGDAKDQEQALVLYNNKYYQSTGIDIASEDGKGFDVTASLSGTVSEVKEDPLLGNIIKISHNNDVSTYYASLGDVLVEEGAKVEQGDVIGTAGQNLYGQASDVHVHFEIRKGDTAVNPEDYFNQSVSALDAVKDENAESTSSQDDGSDSDENVEEGPSGDLPSPGQSDETDDTDDTGSSDDSGSNGGNSTDDRTESSAAMANA</sequence>
<comment type="caution">
    <text evidence="4">The sequence shown here is derived from an EMBL/GenBank/DDBJ whole genome shotgun (WGS) entry which is preliminary data.</text>
</comment>
<gene>
    <name evidence="4" type="ORF">NC797_10920</name>
</gene>
<name>A0A9X3WVK2_9BACI</name>
<dbReference type="Proteomes" id="UP001145050">
    <property type="component" value="Unassembled WGS sequence"/>
</dbReference>
<dbReference type="EMBL" id="JAMQKB010000010">
    <property type="protein sequence ID" value="MDC3425016.1"/>
    <property type="molecule type" value="Genomic_DNA"/>
</dbReference>
<dbReference type="SUPFAM" id="SSF51261">
    <property type="entry name" value="Duplicated hybrid motif"/>
    <property type="match status" value="1"/>
</dbReference>
<feature type="region of interest" description="Disordered" evidence="1">
    <location>
        <begin position="237"/>
        <end position="306"/>
    </location>
</feature>
<keyword evidence="2" id="KW-0472">Membrane</keyword>
<dbReference type="CDD" id="cd12797">
    <property type="entry name" value="M23_peptidase"/>
    <property type="match status" value="1"/>
</dbReference>
<dbReference type="RefSeq" id="WP_272436820.1">
    <property type="nucleotide sequence ID" value="NZ_JAMQKB010000010.1"/>
</dbReference>
<protein>
    <submittedName>
        <fullName evidence="4">M23 family metallopeptidase</fullName>
    </submittedName>
</protein>
<feature type="domain" description="M23ase beta-sheet core" evidence="3">
    <location>
        <begin position="124"/>
        <end position="221"/>
    </location>
</feature>
<dbReference type="InterPro" id="IPR011055">
    <property type="entry name" value="Dup_hybrid_motif"/>
</dbReference>
<evidence type="ECO:0000313" key="4">
    <source>
        <dbReference type="EMBL" id="MDC3425016.1"/>
    </source>
</evidence>
<feature type="compositionally biased region" description="Low complexity" evidence="1">
    <location>
        <begin position="282"/>
        <end position="292"/>
    </location>
</feature>
<feature type="region of interest" description="Disordered" evidence="1">
    <location>
        <begin position="51"/>
        <end position="72"/>
    </location>
</feature>
<dbReference type="AlphaFoldDB" id="A0A9X3WVK2"/>
<feature type="transmembrane region" description="Helical" evidence="2">
    <location>
        <begin position="21"/>
        <end position="41"/>
    </location>
</feature>
<dbReference type="GO" id="GO:0004222">
    <property type="term" value="F:metalloendopeptidase activity"/>
    <property type="evidence" value="ECO:0007669"/>
    <property type="project" value="TreeGrafter"/>
</dbReference>
<keyword evidence="2" id="KW-0812">Transmembrane</keyword>
<accession>A0A9X3WVK2</accession>